<dbReference type="EMBL" id="JFBM01000059">
    <property type="protein sequence ID" value="KFU75673.1"/>
    <property type="molecule type" value="Genomic_DNA"/>
</dbReference>
<dbReference type="AlphaFoldDB" id="A0A2P2FG22"/>
<accession>A0A2P2FG22</accession>
<evidence type="ECO:0000313" key="2">
    <source>
        <dbReference type="Proteomes" id="UP000256220"/>
    </source>
</evidence>
<dbReference type="InterPro" id="IPR004401">
    <property type="entry name" value="YbaB/EbfC"/>
</dbReference>
<name>A0A2P2FG22_AMYLU</name>
<dbReference type="GO" id="GO:0003677">
    <property type="term" value="F:DNA binding"/>
    <property type="evidence" value="ECO:0007669"/>
    <property type="project" value="InterPro"/>
</dbReference>
<protein>
    <recommendedName>
        <fullName evidence="3">YbaB/EbfC DNA-binding family protein</fullName>
    </recommendedName>
</protein>
<evidence type="ECO:0008006" key="3">
    <source>
        <dbReference type="Google" id="ProtNLM"/>
    </source>
</evidence>
<dbReference type="Proteomes" id="UP000256220">
    <property type="component" value="Unassembled WGS sequence"/>
</dbReference>
<sequence>MFGGDAGVGEALANLQREREKIGKLSELWRDGRVTVRAKDQSLSMTFDGRGELVELLFNESKYRLLAPAQLAKTVVDTLQRGKAECMAKMSEVMGTSASGIDYGAAAAGKLDPQEMIESLIGPMLGSVGVERRDGRRS</sequence>
<dbReference type="InterPro" id="IPR036894">
    <property type="entry name" value="YbaB-like_sf"/>
</dbReference>
<proteinExistence type="predicted"/>
<dbReference type="Pfam" id="PF02575">
    <property type="entry name" value="YbaB_DNA_bd"/>
    <property type="match status" value="1"/>
</dbReference>
<dbReference type="Gene3D" id="3.30.1310.10">
    <property type="entry name" value="Nucleoid-associated protein YbaB-like domain"/>
    <property type="match status" value="1"/>
</dbReference>
<organism evidence="1 2">
    <name type="scientific">Amycolatopsis lurida NRRL 2430</name>
    <dbReference type="NCBI Taxonomy" id="1460371"/>
    <lineage>
        <taxon>Bacteria</taxon>
        <taxon>Bacillati</taxon>
        <taxon>Actinomycetota</taxon>
        <taxon>Actinomycetes</taxon>
        <taxon>Pseudonocardiales</taxon>
        <taxon>Pseudonocardiaceae</taxon>
        <taxon>Amycolatopsis</taxon>
    </lineage>
</organism>
<reference evidence="1 2" key="1">
    <citation type="journal article" date="2014" name="Genome Announc.">
        <title>Draft Genome Sequence of Amycolatopsis lurida NRRL 2430, Producer of the Glycopeptide Family Antibiotic Ristocetin.</title>
        <authorList>
            <person name="Kwun M.J."/>
            <person name="Hong H.J."/>
        </authorList>
    </citation>
    <scope>NUCLEOTIDE SEQUENCE [LARGE SCALE GENOMIC DNA]</scope>
    <source>
        <strain evidence="1 2">NRRL 2430</strain>
    </source>
</reference>
<gene>
    <name evidence="1" type="ORF">BB31_40375</name>
</gene>
<keyword evidence="2" id="KW-1185">Reference proteome</keyword>
<comment type="caution">
    <text evidence="1">The sequence shown here is derived from an EMBL/GenBank/DDBJ whole genome shotgun (WGS) entry which is preliminary data.</text>
</comment>
<evidence type="ECO:0000313" key="1">
    <source>
        <dbReference type="EMBL" id="KFU75673.1"/>
    </source>
</evidence>